<gene>
    <name evidence="2" type="ORF">BEU04_00785</name>
</gene>
<organism evidence="2 3">
    <name type="scientific">Marine Group III euryarchaeote CG-Bathy1</name>
    <dbReference type="NCBI Taxonomy" id="1889001"/>
    <lineage>
        <taxon>Archaea</taxon>
        <taxon>Methanobacteriati</taxon>
        <taxon>Thermoplasmatota</taxon>
        <taxon>Thermoplasmata</taxon>
        <taxon>Candidatus Thermoprofundales</taxon>
    </lineage>
</organism>
<protein>
    <recommendedName>
        <fullName evidence="1">SCP2 domain-containing protein</fullName>
    </recommendedName>
</protein>
<evidence type="ECO:0000313" key="2">
    <source>
        <dbReference type="EMBL" id="OIR20371.1"/>
    </source>
</evidence>
<dbReference type="InterPro" id="IPR003033">
    <property type="entry name" value="SCP2_sterol-bd_dom"/>
</dbReference>
<dbReference type="EMBL" id="MIYU01000001">
    <property type="protein sequence ID" value="OIR20371.1"/>
    <property type="molecule type" value="Genomic_DNA"/>
</dbReference>
<sequence>MNEAELLAVVEEKITLFNEKVKEDSDFAEIIGTSDRTVSISISDGDNYVCELKDGVLSPVKKSDDTVTSDISLESDFETIGAILNNEMSPMKAYVKQKLSVNASFRDLMLLRQLLS</sequence>
<comment type="caution">
    <text evidence="2">The sequence shown here is derived from an EMBL/GenBank/DDBJ whole genome shotgun (WGS) entry which is preliminary data.</text>
</comment>
<proteinExistence type="predicted"/>
<dbReference type="SUPFAM" id="SSF55718">
    <property type="entry name" value="SCP-like"/>
    <property type="match status" value="1"/>
</dbReference>
<dbReference type="Pfam" id="PF02036">
    <property type="entry name" value="SCP2"/>
    <property type="match status" value="1"/>
</dbReference>
<accession>A0A1J5TJP6</accession>
<dbReference type="AlphaFoldDB" id="A0A1J5TJP6"/>
<evidence type="ECO:0000313" key="3">
    <source>
        <dbReference type="Proteomes" id="UP000183815"/>
    </source>
</evidence>
<dbReference type="Gene3D" id="3.30.1050.10">
    <property type="entry name" value="SCP2 sterol-binding domain"/>
    <property type="match status" value="1"/>
</dbReference>
<feature type="domain" description="SCP2" evidence="1">
    <location>
        <begin position="23"/>
        <end position="115"/>
    </location>
</feature>
<evidence type="ECO:0000259" key="1">
    <source>
        <dbReference type="Pfam" id="PF02036"/>
    </source>
</evidence>
<dbReference type="InterPro" id="IPR036527">
    <property type="entry name" value="SCP2_sterol-bd_dom_sf"/>
</dbReference>
<dbReference type="Proteomes" id="UP000183815">
    <property type="component" value="Unassembled WGS sequence"/>
</dbReference>
<name>A0A1J5TJP6_9ARCH</name>
<reference evidence="2 3" key="1">
    <citation type="submission" date="2016-08" db="EMBL/GenBank/DDBJ databases">
        <title>New Insights into Marine Group III Euryarchaeota, from dark to light.</title>
        <authorList>
            <person name="Haro-Moreno J.M."/>
            <person name="Rodriguez-Valera F."/>
            <person name="Lopez-Garcia P."/>
            <person name="Moreira D."/>
            <person name="Martin-Cuadrado A.B."/>
        </authorList>
    </citation>
    <scope>NUCLEOTIDE SEQUENCE [LARGE SCALE GENOMIC DNA]</scope>
    <source>
        <strain evidence="2">CG-Bathy1</strain>
    </source>
</reference>